<sequence>MKNIAAIVAIAVLLSACAAPTYYPTYSSPTTPTVTETAPDNDSGFSSEEEDRKADAAIASAQQTYASIQATTSSFSLRGTKCDEPAMAVTVSSLQSVDEVARRYIGIATTAPDPADREAAMDVLDELNKVVLDGLLDIAQAYRSRKCFPYAKHIITEAKRIYSGPAYADWVGAMDAELAAITAQEPVTPAMAKPITPAKSSTKKKAAVKKPQSL</sequence>
<evidence type="ECO:0008006" key="5">
    <source>
        <dbReference type="Google" id="ProtNLM"/>
    </source>
</evidence>
<protein>
    <recommendedName>
        <fullName evidence="5">Lipoprotein</fullName>
    </recommendedName>
</protein>
<feature type="compositionally biased region" description="Low complexity" evidence="1">
    <location>
        <begin position="28"/>
        <end position="38"/>
    </location>
</feature>
<feature type="region of interest" description="Disordered" evidence="1">
    <location>
        <begin position="28"/>
        <end position="53"/>
    </location>
</feature>
<accession>A0A6L6Q577</accession>
<dbReference type="Proteomes" id="UP000484015">
    <property type="component" value="Unassembled WGS sequence"/>
</dbReference>
<feature type="chain" id="PRO_5026897380" description="Lipoprotein" evidence="2">
    <location>
        <begin position="19"/>
        <end position="214"/>
    </location>
</feature>
<dbReference type="PROSITE" id="PS51257">
    <property type="entry name" value="PROKAR_LIPOPROTEIN"/>
    <property type="match status" value="1"/>
</dbReference>
<organism evidence="3 4">
    <name type="scientific">Pseudoduganella ginsengisoli</name>
    <dbReference type="NCBI Taxonomy" id="1462440"/>
    <lineage>
        <taxon>Bacteria</taxon>
        <taxon>Pseudomonadati</taxon>
        <taxon>Pseudomonadota</taxon>
        <taxon>Betaproteobacteria</taxon>
        <taxon>Burkholderiales</taxon>
        <taxon>Oxalobacteraceae</taxon>
        <taxon>Telluria group</taxon>
        <taxon>Pseudoduganella</taxon>
    </lineage>
</organism>
<evidence type="ECO:0000313" key="4">
    <source>
        <dbReference type="Proteomes" id="UP000484015"/>
    </source>
</evidence>
<dbReference type="RefSeq" id="WP_155440762.1">
    <property type="nucleotide sequence ID" value="NZ_WNLA01000015.1"/>
</dbReference>
<keyword evidence="2" id="KW-0732">Signal</keyword>
<evidence type="ECO:0000256" key="1">
    <source>
        <dbReference type="SAM" id="MobiDB-lite"/>
    </source>
</evidence>
<evidence type="ECO:0000313" key="3">
    <source>
        <dbReference type="EMBL" id="MTW04411.1"/>
    </source>
</evidence>
<name>A0A6L6Q577_9BURK</name>
<keyword evidence="4" id="KW-1185">Reference proteome</keyword>
<feature type="signal peptide" evidence="2">
    <location>
        <begin position="1"/>
        <end position="18"/>
    </location>
</feature>
<dbReference type="AlphaFoldDB" id="A0A6L6Q577"/>
<dbReference type="EMBL" id="WNLA01000015">
    <property type="protein sequence ID" value="MTW04411.1"/>
    <property type="molecule type" value="Genomic_DNA"/>
</dbReference>
<gene>
    <name evidence="3" type="ORF">GM668_20240</name>
</gene>
<comment type="caution">
    <text evidence="3">The sequence shown here is derived from an EMBL/GenBank/DDBJ whole genome shotgun (WGS) entry which is preliminary data.</text>
</comment>
<feature type="region of interest" description="Disordered" evidence="1">
    <location>
        <begin position="191"/>
        <end position="214"/>
    </location>
</feature>
<evidence type="ECO:0000256" key="2">
    <source>
        <dbReference type="SAM" id="SignalP"/>
    </source>
</evidence>
<proteinExistence type="predicted"/>
<dbReference type="OrthoDB" id="9894647at2"/>
<reference evidence="3 4" key="1">
    <citation type="submission" date="2019-11" db="EMBL/GenBank/DDBJ databases">
        <title>Type strains purchased from KCTC, JCM and DSMZ.</title>
        <authorList>
            <person name="Lu H."/>
        </authorList>
    </citation>
    <scope>NUCLEOTIDE SEQUENCE [LARGE SCALE GENOMIC DNA]</scope>
    <source>
        <strain evidence="3 4">KCTC 42409</strain>
    </source>
</reference>